<dbReference type="PANTHER" id="PTHR11264:SF0">
    <property type="entry name" value="URACIL-DNA GLYCOSYLASE"/>
    <property type="match status" value="1"/>
</dbReference>
<dbReference type="AlphaFoldDB" id="A0AAD5V1R6"/>
<dbReference type="Proteomes" id="UP001212997">
    <property type="component" value="Unassembled WGS sequence"/>
</dbReference>
<dbReference type="InterPro" id="IPR002043">
    <property type="entry name" value="UDG_fam1"/>
</dbReference>
<dbReference type="GO" id="GO:0097510">
    <property type="term" value="P:base-excision repair, AP site formation via deaminated base removal"/>
    <property type="evidence" value="ECO:0007669"/>
    <property type="project" value="TreeGrafter"/>
</dbReference>
<dbReference type="SMART" id="SM00986">
    <property type="entry name" value="UDG"/>
    <property type="match status" value="1"/>
</dbReference>
<name>A0AAD5V1R6_9APHY</name>
<evidence type="ECO:0000313" key="11">
    <source>
        <dbReference type="Proteomes" id="UP001212997"/>
    </source>
</evidence>
<dbReference type="PROSITE" id="PS00130">
    <property type="entry name" value="U_DNA_GLYCOSYLASE"/>
    <property type="match status" value="1"/>
</dbReference>
<evidence type="ECO:0000256" key="5">
    <source>
        <dbReference type="HAMAP-Rule" id="MF_03166"/>
    </source>
</evidence>
<keyword evidence="4 5" id="KW-0234">DNA repair</keyword>
<evidence type="ECO:0000256" key="8">
    <source>
        <dbReference type="SAM" id="MobiDB-lite"/>
    </source>
</evidence>
<dbReference type="InterPro" id="IPR005122">
    <property type="entry name" value="Uracil-DNA_glycosylase-like"/>
</dbReference>
<dbReference type="SMART" id="SM00987">
    <property type="entry name" value="UreE_C"/>
    <property type="match status" value="1"/>
</dbReference>
<dbReference type="NCBIfam" id="NF003592">
    <property type="entry name" value="PRK05254.1-5"/>
    <property type="match status" value="1"/>
</dbReference>
<feature type="domain" description="Uracil-DNA glycosylase-like" evidence="9">
    <location>
        <begin position="110"/>
        <end position="304"/>
    </location>
</feature>
<dbReference type="EMBL" id="JANAWD010000292">
    <property type="protein sequence ID" value="KAJ3482026.1"/>
    <property type="molecule type" value="Genomic_DNA"/>
</dbReference>
<comment type="subcellular location">
    <subcellularLocation>
        <location evidence="5">Mitochondrion</location>
    </subcellularLocation>
    <subcellularLocation>
        <location evidence="5">Nucleus</location>
    </subcellularLocation>
</comment>
<evidence type="ECO:0000256" key="3">
    <source>
        <dbReference type="ARBA" id="ARBA00022801"/>
    </source>
</evidence>
<protein>
    <recommendedName>
        <fullName evidence="5 7">Uracil-DNA glycosylase</fullName>
        <shortName evidence="5">UDG</shortName>
        <ecNumber evidence="5 7">3.2.2.27</ecNumber>
    </recommendedName>
</protein>
<dbReference type="HAMAP" id="MF_00148">
    <property type="entry name" value="UDG"/>
    <property type="match status" value="1"/>
</dbReference>
<feature type="active site" description="Proton acceptor" evidence="5 6">
    <location>
        <position position="126"/>
    </location>
</feature>
<gene>
    <name evidence="5" type="primary">UNG1</name>
    <name evidence="10" type="ORF">NLI96_g7248</name>
</gene>
<dbReference type="Pfam" id="PF03167">
    <property type="entry name" value="UDG"/>
    <property type="match status" value="1"/>
</dbReference>
<proteinExistence type="inferred from homology"/>
<feature type="region of interest" description="Disordered" evidence="8">
    <location>
        <begin position="1"/>
        <end position="84"/>
    </location>
</feature>
<dbReference type="EC" id="3.2.2.27" evidence="5 7"/>
<dbReference type="GO" id="GO:0004844">
    <property type="term" value="F:uracil DNA N-glycosylase activity"/>
    <property type="evidence" value="ECO:0007669"/>
    <property type="project" value="UniProtKB-UniRule"/>
</dbReference>
<sequence>MKQAKKAASGSKEDTAVTTTVETAVIAEEEDADTKDANLEAAGTTATGKKRQRTLMDMFGGTVTTTSTSSRSAKKAKLENEPGVEDSFSVSAYETELSDEERDLLALECETMGKSCRVRVVIIGQDPYHGPGQAHGLSFSVPQGITIPPSLRNIYKEIKAEYPEFTAPAHGNLTSWAENGVLLLNTCLTVKAGAAGSHSNRGWETFTDKIVDVVDKYGGTDLSTNSTDHTRGIVFLAWGAWAAKRVTKVDKVRPSRLLISAKATIHRYRLQKKHLILRSAHPSPFSARNGFFGNGHFKKANDWLVEKYGPDARVNWCNL</sequence>
<evidence type="ECO:0000256" key="4">
    <source>
        <dbReference type="ARBA" id="ARBA00023204"/>
    </source>
</evidence>
<reference evidence="10" key="1">
    <citation type="submission" date="2022-07" db="EMBL/GenBank/DDBJ databases">
        <title>Genome Sequence of Physisporinus lineatus.</title>
        <authorList>
            <person name="Buettner E."/>
        </authorList>
    </citation>
    <scope>NUCLEOTIDE SEQUENCE</scope>
    <source>
        <strain evidence="10">VT162</strain>
    </source>
</reference>
<evidence type="ECO:0000313" key="10">
    <source>
        <dbReference type="EMBL" id="KAJ3482026.1"/>
    </source>
</evidence>
<keyword evidence="5" id="KW-0496">Mitochondrion</keyword>
<dbReference type="PANTHER" id="PTHR11264">
    <property type="entry name" value="URACIL-DNA GLYCOSYLASE"/>
    <property type="match status" value="1"/>
</dbReference>
<evidence type="ECO:0000256" key="7">
    <source>
        <dbReference type="RuleBase" id="RU003780"/>
    </source>
</evidence>
<dbReference type="GO" id="GO:0005739">
    <property type="term" value="C:mitochondrion"/>
    <property type="evidence" value="ECO:0007669"/>
    <property type="project" value="UniProtKB-SubCell"/>
</dbReference>
<keyword evidence="3 5" id="KW-0378">Hydrolase</keyword>
<comment type="function">
    <text evidence="5 7">Excises uracil residues from the DNA which can arise as a result of misincorporation of dUMP residues by DNA polymerase or due to deamination of cytosine.</text>
</comment>
<comment type="catalytic activity">
    <reaction evidence="5 7">
        <text>Hydrolyzes single-stranded DNA or mismatched double-stranded DNA and polynucleotides, releasing free uracil.</text>
        <dbReference type="EC" id="3.2.2.27"/>
    </reaction>
</comment>
<dbReference type="Gene3D" id="3.40.470.10">
    <property type="entry name" value="Uracil-DNA glycosylase-like domain"/>
    <property type="match status" value="1"/>
</dbReference>
<comment type="similarity">
    <text evidence="1 5 7">Belongs to the uracil-DNA glycosylase (UDG) superfamily. UNG family.</text>
</comment>
<evidence type="ECO:0000256" key="6">
    <source>
        <dbReference type="PROSITE-ProRule" id="PRU10072"/>
    </source>
</evidence>
<dbReference type="GO" id="GO:0005634">
    <property type="term" value="C:nucleus"/>
    <property type="evidence" value="ECO:0007669"/>
    <property type="project" value="UniProtKB-SubCell"/>
</dbReference>
<keyword evidence="11" id="KW-1185">Reference proteome</keyword>
<keyword evidence="5" id="KW-0539">Nucleus</keyword>
<accession>A0AAD5V1R6</accession>
<evidence type="ECO:0000259" key="9">
    <source>
        <dbReference type="SMART" id="SM00986"/>
    </source>
</evidence>
<evidence type="ECO:0000256" key="1">
    <source>
        <dbReference type="ARBA" id="ARBA00008184"/>
    </source>
</evidence>
<organism evidence="10 11">
    <name type="scientific">Meripilus lineatus</name>
    <dbReference type="NCBI Taxonomy" id="2056292"/>
    <lineage>
        <taxon>Eukaryota</taxon>
        <taxon>Fungi</taxon>
        <taxon>Dikarya</taxon>
        <taxon>Basidiomycota</taxon>
        <taxon>Agaricomycotina</taxon>
        <taxon>Agaricomycetes</taxon>
        <taxon>Polyporales</taxon>
        <taxon>Meripilaceae</taxon>
        <taxon>Meripilus</taxon>
    </lineage>
</organism>
<evidence type="ECO:0000256" key="2">
    <source>
        <dbReference type="ARBA" id="ARBA00022763"/>
    </source>
</evidence>
<keyword evidence="2 5" id="KW-0227">DNA damage</keyword>
<feature type="compositionally biased region" description="Low complexity" evidence="8">
    <location>
        <begin position="62"/>
        <end position="71"/>
    </location>
</feature>
<dbReference type="InterPro" id="IPR018085">
    <property type="entry name" value="Ura-DNA_Glyclase_AS"/>
</dbReference>
<dbReference type="NCBIfam" id="TIGR00628">
    <property type="entry name" value="ung"/>
    <property type="match status" value="1"/>
</dbReference>
<dbReference type="InterPro" id="IPR036895">
    <property type="entry name" value="Uracil-DNA_glycosylase-like_sf"/>
</dbReference>
<dbReference type="SUPFAM" id="SSF52141">
    <property type="entry name" value="Uracil-DNA glycosylase-like"/>
    <property type="match status" value="1"/>
</dbReference>
<feature type="compositionally biased region" description="Low complexity" evidence="8">
    <location>
        <begin position="16"/>
        <end position="26"/>
    </location>
</feature>
<comment type="caution">
    <text evidence="10">The sequence shown here is derived from an EMBL/GenBank/DDBJ whole genome shotgun (WGS) entry which is preliminary data.</text>
</comment>
<dbReference type="CDD" id="cd10027">
    <property type="entry name" value="UDG-F1-like"/>
    <property type="match status" value="1"/>
</dbReference>